<feature type="transmembrane region" description="Helical" evidence="1">
    <location>
        <begin position="7"/>
        <end position="25"/>
    </location>
</feature>
<name>A0A1I2DHX4_9RHOB</name>
<keyword evidence="1" id="KW-0472">Membrane</keyword>
<accession>A0A1I2DHX4</accession>
<evidence type="ECO:0000313" key="3">
    <source>
        <dbReference type="Proteomes" id="UP000325289"/>
    </source>
</evidence>
<organism evidence="2 3">
    <name type="scientific">Roseivivax sediminis</name>
    <dbReference type="NCBI Taxonomy" id="936889"/>
    <lineage>
        <taxon>Bacteria</taxon>
        <taxon>Pseudomonadati</taxon>
        <taxon>Pseudomonadota</taxon>
        <taxon>Alphaproteobacteria</taxon>
        <taxon>Rhodobacterales</taxon>
        <taxon>Roseobacteraceae</taxon>
        <taxon>Roseivivax</taxon>
    </lineage>
</organism>
<evidence type="ECO:0000313" key="2">
    <source>
        <dbReference type="EMBL" id="SFE80205.1"/>
    </source>
</evidence>
<proteinExistence type="predicted"/>
<dbReference type="EMBL" id="FOMS01000017">
    <property type="protein sequence ID" value="SFE80205.1"/>
    <property type="molecule type" value="Genomic_DNA"/>
</dbReference>
<keyword evidence="1" id="KW-0812">Transmembrane</keyword>
<gene>
    <name evidence="2" type="ORF">SAMN04515678_11712</name>
</gene>
<dbReference type="RefSeq" id="WP_149758284.1">
    <property type="nucleotide sequence ID" value="NZ_FOMS01000017.1"/>
</dbReference>
<feature type="transmembrane region" description="Helical" evidence="1">
    <location>
        <begin position="31"/>
        <end position="49"/>
    </location>
</feature>
<dbReference type="AlphaFoldDB" id="A0A1I2DHX4"/>
<sequence>MLIAISVSSVVFWVLLIAMFMRPGGMWASEVGISLGVAVAVFVVIAVALRVREVLCRRTTDASVTSDGRRFEKD</sequence>
<dbReference type="Proteomes" id="UP000325289">
    <property type="component" value="Unassembled WGS sequence"/>
</dbReference>
<reference evidence="2 3" key="1">
    <citation type="submission" date="2016-10" db="EMBL/GenBank/DDBJ databases">
        <authorList>
            <person name="Varghese N."/>
            <person name="Submissions S."/>
        </authorList>
    </citation>
    <scope>NUCLEOTIDE SEQUENCE [LARGE SCALE GENOMIC DNA]</scope>
    <source>
        <strain evidence="3">YIM D21,KCTC 23444,ACCC 10710</strain>
    </source>
</reference>
<protein>
    <submittedName>
        <fullName evidence="2">Uncharacterized protein</fullName>
    </submittedName>
</protein>
<keyword evidence="3" id="KW-1185">Reference proteome</keyword>
<keyword evidence="1" id="KW-1133">Transmembrane helix</keyword>
<evidence type="ECO:0000256" key="1">
    <source>
        <dbReference type="SAM" id="Phobius"/>
    </source>
</evidence>